<evidence type="ECO:0000256" key="3">
    <source>
        <dbReference type="ARBA" id="ARBA00022552"/>
    </source>
</evidence>
<dbReference type="InterPro" id="IPR001680">
    <property type="entry name" value="WD40_rpt"/>
</dbReference>
<keyword evidence="3" id="KW-0698">rRNA processing</keyword>
<keyword evidence="5" id="KW-0677">Repeat</keyword>
<dbReference type="EMBL" id="CAJNOC010000060">
    <property type="protein sequence ID" value="CAF0710964.1"/>
    <property type="molecule type" value="Genomic_DNA"/>
</dbReference>
<gene>
    <name evidence="9" type="ORF">OXX778_LOCUS1044</name>
</gene>
<dbReference type="GO" id="GO:0003723">
    <property type="term" value="F:RNA binding"/>
    <property type="evidence" value="ECO:0007669"/>
    <property type="project" value="InterPro"/>
</dbReference>
<feature type="domain" description="WD repeat-containing protein 75 second beta-propeller" evidence="8">
    <location>
        <begin position="363"/>
        <end position="550"/>
    </location>
</feature>
<dbReference type="Pfam" id="PF23869">
    <property type="entry name" value="Beta-prop_WDR75_1st"/>
    <property type="match status" value="1"/>
</dbReference>
<dbReference type="InterPro" id="IPR015943">
    <property type="entry name" value="WD40/YVTN_repeat-like_dom_sf"/>
</dbReference>
<evidence type="ECO:0000259" key="8">
    <source>
        <dbReference type="Pfam" id="PF23769"/>
    </source>
</evidence>
<evidence type="ECO:0000256" key="5">
    <source>
        <dbReference type="ARBA" id="ARBA00022737"/>
    </source>
</evidence>
<name>A0A813M3Y7_9BILA</name>
<dbReference type="GO" id="GO:0032040">
    <property type="term" value="C:small-subunit processome"/>
    <property type="evidence" value="ECO:0007669"/>
    <property type="project" value="InterPro"/>
</dbReference>
<evidence type="ECO:0000256" key="2">
    <source>
        <dbReference type="ARBA" id="ARBA00022517"/>
    </source>
</evidence>
<comment type="subcellular location">
    <subcellularLocation>
        <location evidence="1">Nucleus</location>
        <location evidence="1">Nucleolus</location>
    </subcellularLocation>
</comment>
<dbReference type="PANTHER" id="PTHR44215:SF1">
    <property type="entry name" value="WD REPEAT-CONTAINING PROTEIN 75"/>
    <property type="match status" value="1"/>
</dbReference>
<dbReference type="InterPro" id="IPR036322">
    <property type="entry name" value="WD40_repeat_dom_sf"/>
</dbReference>
<evidence type="ECO:0000256" key="6">
    <source>
        <dbReference type="ARBA" id="ARBA00023163"/>
    </source>
</evidence>
<dbReference type="OrthoDB" id="4096at2759"/>
<dbReference type="AlphaFoldDB" id="A0A813M3Y7"/>
<proteinExistence type="predicted"/>
<keyword evidence="7" id="KW-0539">Nucleus</keyword>
<reference evidence="9" key="1">
    <citation type="submission" date="2021-02" db="EMBL/GenBank/DDBJ databases">
        <authorList>
            <person name="Nowell W R."/>
        </authorList>
    </citation>
    <scope>NUCLEOTIDE SEQUENCE</scope>
    <source>
        <strain evidence="9">Ploen Becks lab</strain>
    </source>
</reference>
<dbReference type="Gene3D" id="2.130.10.10">
    <property type="entry name" value="YVTN repeat-like/Quinoprotein amine dehydrogenase"/>
    <property type="match status" value="3"/>
</dbReference>
<dbReference type="InterPro" id="IPR053826">
    <property type="entry name" value="WDR75"/>
</dbReference>
<dbReference type="Pfam" id="PF23769">
    <property type="entry name" value="Beta-prop_WDR75_2nd"/>
    <property type="match status" value="1"/>
</dbReference>
<dbReference type="PANTHER" id="PTHR44215">
    <property type="entry name" value="WD REPEAT-CONTAINING PROTEIN 75"/>
    <property type="match status" value="1"/>
</dbReference>
<sequence>MLLLSHDSKYLFSASGSVLNVYSATSGEIVYRLSYTDNSEESNNNEVKIVSLCLNPYNKYQLFTFHLNSVICLWDYEDGLLLKSFELKIKIKKIYNVKNSIYAIGELKKSSKNENDSISLYKLQIDNSIKNKNLIEHELIVSNLSINLDKLQFAIDQNEKYVAYIEGRRKLVINQFKSNNSVKKFQSKIELTCLALHPNEDCIATGTTSGKIIIWYNYINCAHINSEEDSNGKKRNLNSKPTESVLHWHSLPVVSLSFTTEGSILYSGGHECVLVKWLFKTGQKDFKPRLGAPISSITSSLDNTFCAVKHLDNTIHLIGANMKVVQTFSSFLCPNFKTTNKDLVNNMDFTFYPIGLNYFKKLNCIVTNGRPGHLQFYSYSSDKLLFNLDIVNENYISPENLNKPNAHTEIECLAFNHDSTWLVTVERRNDSVTTPEIKLKFWCYDSTNNKFSLNTLVRHPHSYDKITKLKFKPNENTLFTCGEDGCFKSWTLVKNRPSSIDQNQIKYNWVYSTCNGYRDMYPSDIEFFEINNKDYVAVSFEHIATLWKIDYDKSLSFVDDLIHCAKDDPIKYLKKIDNSNLLVVHNECLNVWCFKHNVLDENDLLSGVEESLETRCIWSQEVKDVLKVETSPSNDSNVLIFVREHLKSDESLIKIKIGSIEISNNSEPSFKYCHEFVQDLNGLVNFVVVPNDSIKRNEEFSLENVHILYADNFGIIKKVKKSSLSNENLLQNNADVDLNETMWENRKILAKNLPESNLARIIDTNKSNRINGEKDQFIEENRNGFFESNLNRIETTPAYLMPKIGTFCYDTLRSMLFKLDEKKYEMQNGL</sequence>
<dbReference type="SUPFAM" id="SSF50978">
    <property type="entry name" value="WD40 repeat-like"/>
    <property type="match status" value="2"/>
</dbReference>
<dbReference type="SMART" id="SM00320">
    <property type="entry name" value="WD40"/>
    <property type="match status" value="5"/>
</dbReference>
<comment type="caution">
    <text evidence="9">The sequence shown here is derived from an EMBL/GenBank/DDBJ whole genome shotgun (WGS) entry which is preliminary data.</text>
</comment>
<evidence type="ECO:0000256" key="4">
    <source>
        <dbReference type="ARBA" id="ARBA00022574"/>
    </source>
</evidence>
<dbReference type="GO" id="GO:2000234">
    <property type="term" value="P:positive regulation of rRNA processing"/>
    <property type="evidence" value="ECO:0007669"/>
    <property type="project" value="TreeGrafter"/>
</dbReference>
<dbReference type="Proteomes" id="UP000663879">
    <property type="component" value="Unassembled WGS sequence"/>
</dbReference>
<dbReference type="GO" id="GO:0045943">
    <property type="term" value="P:positive regulation of transcription by RNA polymerase I"/>
    <property type="evidence" value="ECO:0007669"/>
    <property type="project" value="InterPro"/>
</dbReference>
<evidence type="ECO:0000313" key="9">
    <source>
        <dbReference type="EMBL" id="CAF0710964.1"/>
    </source>
</evidence>
<dbReference type="GO" id="GO:0006364">
    <property type="term" value="P:rRNA processing"/>
    <property type="evidence" value="ECO:0007669"/>
    <property type="project" value="UniProtKB-KW"/>
</dbReference>
<evidence type="ECO:0000256" key="7">
    <source>
        <dbReference type="ARBA" id="ARBA00023242"/>
    </source>
</evidence>
<keyword evidence="4" id="KW-0853">WD repeat</keyword>
<accession>A0A813M3Y7</accession>
<dbReference type="InterPro" id="IPR057644">
    <property type="entry name" value="Beta-prop_WDR75_2nd"/>
</dbReference>
<keyword evidence="10" id="KW-1185">Reference proteome</keyword>
<evidence type="ECO:0000256" key="1">
    <source>
        <dbReference type="ARBA" id="ARBA00004604"/>
    </source>
</evidence>
<keyword evidence="2" id="KW-0690">Ribosome biogenesis</keyword>
<organism evidence="9 10">
    <name type="scientific">Brachionus calyciflorus</name>
    <dbReference type="NCBI Taxonomy" id="104777"/>
    <lineage>
        <taxon>Eukaryota</taxon>
        <taxon>Metazoa</taxon>
        <taxon>Spiralia</taxon>
        <taxon>Gnathifera</taxon>
        <taxon>Rotifera</taxon>
        <taxon>Eurotatoria</taxon>
        <taxon>Monogononta</taxon>
        <taxon>Pseudotrocha</taxon>
        <taxon>Ploima</taxon>
        <taxon>Brachionidae</taxon>
        <taxon>Brachionus</taxon>
    </lineage>
</organism>
<keyword evidence="6" id="KW-0804">Transcription</keyword>
<evidence type="ECO:0000313" key="10">
    <source>
        <dbReference type="Proteomes" id="UP000663879"/>
    </source>
</evidence>
<protein>
    <recommendedName>
        <fullName evidence="8">WD repeat-containing protein 75 second beta-propeller domain-containing protein</fullName>
    </recommendedName>
</protein>